<evidence type="ECO:0000256" key="4">
    <source>
        <dbReference type="ARBA" id="ARBA00022825"/>
    </source>
</evidence>
<evidence type="ECO:0000256" key="5">
    <source>
        <dbReference type="PROSITE-ProRule" id="PRU01240"/>
    </source>
</evidence>
<sequence length="1076" mass="124376">MNNYFLLFNAILLLNCIIGIYAKNANYLVGIIRKETDKNYDDESLINRSQIDEFVNDKMNEIYSIIKRYKDSYGEQDEKLKELNSFPLEKRFDKTKKLLFINEIRNSTTIPSKFSKRSDNFKIDYIPTKSELVSHICPIKNYYVINAYLSTKTKREVCPFPNLNKTRDTNYYYPSTAGKGIDIYLLDEGLYTNHEDFNRYEGTEDERTITCDAVFSGQKPHVTNDEEKNKCKANKNIFPNHGIMTSSLAGGTLYGVAKKANIHMIAMDYSDGNILRSFDYILQHGKPHKTVISISFGDYGEYNKEVDNKLEELINKGYIIFTSAGNDSTYSCGSKSDKNFRLFQGYGKTIVIGAATQNTNGNGYMIIDYSNYGNCVDLFAPGDGVCPNIEDGSTTDVRRAEGTSAATPITAGVAALIMAEHSEIEFNNELMRKTLIEMSIKDALVNYRINGFDTPNRFINNGKQKIYYPNESNNLYCGGKSLNTCSDDECCTKDGECISFKDYPGDQCFIENGCQSEFGYCTTKEKSMEDCEKELNDNEECISSLFIKEFIGEALYFKDDIITEDIPNYCKIINSQKCQMFYNNQFENQSICSIAKKYKKFEFIDNFRMEMIDIYKTLCDYSFNGEGDGSYEYECGNYINKNFNNCIISDLFDIDNNNSNNDDELKQNSEFVQKCNNVKLERCQNFYKNPKEEILKNPSCSYLYENNDPSIIDLTTVYDEDRIDLTFNNYEKFSEKCESVLDKNLVLENCNRELEEYKECFLDINITKNSSIDKIAENCSSYYGEKCIFVYRDSGYYFPYCIYAQQFKKIDELDKLQEMDEIYNDLCIDNPSNELKEKIISDCEEILSPLQNQCLFEYYSGMEIEELSQKCGMFESEKCREVISSKSCYLANKYSYDDDNSFISKFVTKIERNHNVCYVMDADDSIKQEYIDRCENILTNIEFCNLTEKPTDEKDLEYKCINFLECKVIYDDPFGIIPDCEIATLFKDIEMFGLSSENYKYYEEKCLPNTDNNTNPISVNPTTTPTPIKNNSKCKVSKKSIKKVIHNKKKKFCANIKKVYSQVKVKDDNYITKLNR</sequence>
<keyword evidence="2 5" id="KW-0645">Protease</keyword>
<dbReference type="Proteomes" id="UP000193944">
    <property type="component" value="Unassembled WGS sequence"/>
</dbReference>
<keyword evidence="3 5" id="KW-0378">Hydrolase</keyword>
<dbReference type="PROSITE" id="PS00138">
    <property type="entry name" value="SUBTILASE_SER"/>
    <property type="match status" value="1"/>
</dbReference>
<keyword evidence="4 5" id="KW-0720">Serine protease</keyword>
<comment type="caution">
    <text evidence="8">The sequence shown here is derived from an EMBL/GenBank/DDBJ whole genome shotgun (WGS) entry which is preliminary data.</text>
</comment>
<dbReference type="Pfam" id="PF00082">
    <property type="entry name" value="Peptidase_S8"/>
    <property type="match status" value="1"/>
</dbReference>
<evidence type="ECO:0000256" key="2">
    <source>
        <dbReference type="ARBA" id="ARBA00022670"/>
    </source>
</evidence>
<keyword evidence="9" id="KW-1185">Reference proteome</keyword>
<name>A0A1Y1WXU8_9FUNG</name>
<dbReference type="InterPro" id="IPR023828">
    <property type="entry name" value="Peptidase_S8_Ser-AS"/>
</dbReference>
<dbReference type="STRING" id="1754192.A0A1Y1WXU8"/>
<dbReference type="SUPFAM" id="SSF52743">
    <property type="entry name" value="Subtilisin-like"/>
    <property type="match status" value="1"/>
</dbReference>
<reference evidence="8 9" key="1">
    <citation type="submission" date="2016-08" db="EMBL/GenBank/DDBJ databases">
        <title>A Parts List for Fungal Cellulosomes Revealed by Comparative Genomics.</title>
        <authorList>
            <consortium name="DOE Joint Genome Institute"/>
            <person name="Haitjema C.H."/>
            <person name="Gilmore S.P."/>
            <person name="Henske J.K."/>
            <person name="Solomon K.V."/>
            <person name="De Groot R."/>
            <person name="Kuo A."/>
            <person name="Mondo S.J."/>
            <person name="Salamov A.A."/>
            <person name="Labutti K."/>
            <person name="Zhao Z."/>
            <person name="Chiniquy J."/>
            <person name="Barry K."/>
            <person name="Brewer H.M."/>
            <person name="Purvine S.O."/>
            <person name="Wright A.T."/>
            <person name="Boxma B."/>
            <person name="Van Alen T."/>
            <person name="Hackstein J.H."/>
            <person name="Baker S.E."/>
            <person name="Grigoriev I.V."/>
            <person name="O'Malley M.A."/>
        </authorList>
    </citation>
    <scope>NUCLEOTIDE SEQUENCE [LARGE SCALE GENOMIC DNA]</scope>
    <source>
        <strain evidence="8 9">S4</strain>
    </source>
</reference>
<feature type="active site" description="Charge relay system" evidence="5">
    <location>
        <position position="404"/>
    </location>
</feature>
<dbReference type="InterPro" id="IPR015500">
    <property type="entry name" value="Peptidase_S8_subtilisin-rel"/>
</dbReference>
<dbReference type="InterPro" id="IPR000209">
    <property type="entry name" value="Peptidase_S8/S53_dom"/>
</dbReference>
<dbReference type="Gene3D" id="3.40.50.200">
    <property type="entry name" value="Peptidase S8/S53 domain"/>
    <property type="match status" value="1"/>
</dbReference>
<evidence type="ECO:0000313" key="8">
    <source>
        <dbReference type="EMBL" id="ORX78333.1"/>
    </source>
</evidence>
<dbReference type="GO" id="GO:0004252">
    <property type="term" value="F:serine-type endopeptidase activity"/>
    <property type="evidence" value="ECO:0007669"/>
    <property type="project" value="UniProtKB-UniRule"/>
</dbReference>
<feature type="chain" id="PRO_5012192201" description="Peptidase S8/S53 domain-containing protein" evidence="6">
    <location>
        <begin position="23"/>
        <end position="1076"/>
    </location>
</feature>
<feature type="domain" description="Peptidase S8/S53" evidence="7">
    <location>
        <begin position="178"/>
        <end position="439"/>
    </location>
</feature>
<proteinExistence type="inferred from homology"/>
<organism evidence="8 9">
    <name type="scientific">Anaeromyces robustus</name>
    <dbReference type="NCBI Taxonomy" id="1754192"/>
    <lineage>
        <taxon>Eukaryota</taxon>
        <taxon>Fungi</taxon>
        <taxon>Fungi incertae sedis</taxon>
        <taxon>Chytridiomycota</taxon>
        <taxon>Chytridiomycota incertae sedis</taxon>
        <taxon>Neocallimastigomycetes</taxon>
        <taxon>Neocallimastigales</taxon>
        <taxon>Neocallimastigaceae</taxon>
        <taxon>Anaeromyces</taxon>
    </lineage>
</organism>
<dbReference type="GO" id="GO:0005615">
    <property type="term" value="C:extracellular space"/>
    <property type="evidence" value="ECO:0007669"/>
    <property type="project" value="TreeGrafter"/>
</dbReference>
<dbReference type="GO" id="GO:0006508">
    <property type="term" value="P:proteolysis"/>
    <property type="evidence" value="ECO:0007669"/>
    <property type="project" value="UniProtKB-KW"/>
</dbReference>
<dbReference type="PANTHER" id="PTHR43806:SF11">
    <property type="entry name" value="CEREVISIN-RELATED"/>
    <property type="match status" value="1"/>
</dbReference>
<dbReference type="AlphaFoldDB" id="A0A1Y1WXU8"/>
<dbReference type="PANTHER" id="PTHR43806">
    <property type="entry name" value="PEPTIDASE S8"/>
    <property type="match status" value="1"/>
</dbReference>
<dbReference type="PRINTS" id="PR00723">
    <property type="entry name" value="SUBTILISIN"/>
</dbReference>
<feature type="active site" description="Charge relay system" evidence="5">
    <location>
        <position position="187"/>
    </location>
</feature>
<evidence type="ECO:0000256" key="1">
    <source>
        <dbReference type="ARBA" id="ARBA00011073"/>
    </source>
</evidence>
<dbReference type="EMBL" id="MCFG01000214">
    <property type="protein sequence ID" value="ORX78333.1"/>
    <property type="molecule type" value="Genomic_DNA"/>
</dbReference>
<dbReference type="PROSITE" id="PS51892">
    <property type="entry name" value="SUBTILASE"/>
    <property type="match status" value="1"/>
</dbReference>
<evidence type="ECO:0000313" key="9">
    <source>
        <dbReference type="Proteomes" id="UP000193944"/>
    </source>
</evidence>
<gene>
    <name evidence="8" type="ORF">BCR32DRAFT_270152</name>
</gene>
<evidence type="ECO:0000259" key="7">
    <source>
        <dbReference type="Pfam" id="PF00082"/>
    </source>
</evidence>
<evidence type="ECO:0000256" key="3">
    <source>
        <dbReference type="ARBA" id="ARBA00022801"/>
    </source>
</evidence>
<reference evidence="8 9" key="2">
    <citation type="submission" date="2016-08" db="EMBL/GenBank/DDBJ databases">
        <title>Pervasive Adenine N6-methylation of Active Genes in Fungi.</title>
        <authorList>
            <consortium name="DOE Joint Genome Institute"/>
            <person name="Mondo S.J."/>
            <person name="Dannebaum R.O."/>
            <person name="Kuo R.C."/>
            <person name="Labutti K."/>
            <person name="Haridas S."/>
            <person name="Kuo A."/>
            <person name="Salamov A."/>
            <person name="Ahrendt S.R."/>
            <person name="Lipzen A."/>
            <person name="Sullivan W."/>
            <person name="Andreopoulos W.B."/>
            <person name="Clum A."/>
            <person name="Lindquist E."/>
            <person name="Daum C."/>
            <person name="Ramamoorthy G.K."/>
            <person name="Gryganskyi A."/>
            <person name="Culley D."/>
            <person name="Magnuson J.K."/>
            <person name="James T.Y."/>
            <person name="O'Malley M.A."/>
            <person name="Stajich J.E."/>
            <person name="Spatafora J.W."/>
            <person name="Visel A."/>
            <person name="Grigoriev I.V."/>
        </authorList>
    </citation>
    <scope>NUCLEOTIDE SEQUENCE [LARGE SCALE GENOMIC DNA]</scope>
    <source>
        <strain evidence="8 9">S4</strain>
    </source>
</reference>
<dbReference type="InterPro" id="IPR050131">
    <property type="entry name" value="Peptidase_S8_subtilisin-like"/>
</dbReference>
<feature type="signal peptide" evidence="6">
    <location>
        <begin position="1"/>
        <end position="22"/>
    </location>
</feature>
<protein>
    <recommendedName>
        <fullName evidence="7">Peptidase S8/S53 domain-containing protein</fullName>
    </recommendedName>
</protein>
<keyword evidence="6" id="KW-0732">Signal</keyword>
<accession>A0A1Y1WXU8</accession>
<evidence type="ECO:0000256" key="6">
    <source>
        <dbReference type="SAM" id="SignalP"/>
    </source>
</evidence>
<dbReference type="InterPro" id="IPR036852">
    <property type="entry name" value="Peptidase_S8/S53_dom_sf"/>
</dbReference>
<feature type="active site" description="Charge relay system" evidence="5">
    <location>
        <position position="241"/>
    </location>
</feature>
<comment type="similarity">
    <text evidence="1 5">Belongs to the peptidase S8 family.</text>
</comment>